<name>A0AAW9W7J6_STREE</name>
<gene>
    <name evidence="2" type="ORF">GM535_11460</name>
</gene>
<evidence type="ECO:0000259" key="1">
    <source>
        <dbReference type="Pfam" id="PF07580"/>
    </source>
</evidence>
<organism evidence="2 3">
    <name type="scientific">Streptococcus pneumoniae</name>
    <dbReference type="NCBI Taxonomy" id="1313"/>
    <lineage>
        <taxon>Bacteria</taxon>
        <taxon>Bacillati</taxon>
        <taxon>Bacillota</taxon>
        <taxon>Bacilli</taxon>
        <taxon>Lactobacillales</taxon>
        <taxon>Streptococcaceae</taxon>
        <taxon>Streptococcus</taxon>
    </lineage>
</organism>
<feature type="domain" description="Peptidase M26 C-terminal" evidence="1">
    <location>
        <begin position="1"/>
        <end position="58"/>
    </location>
</feature>
<reference evidence="2" key="1">
    <citation type="submission" date="2019-11" db="EMBL/GenBank/DDBJ databases">
        <title>Growth characteristics of pneumococcus vary with the chemical composition of the capsule and with environmental conditions.</title>
        <authorList>
            <person name="Tothpal A."/>
            <person name="Desobry K."/>
            <person name="Joshi S."/>
            <person name="Wyllie A.L."/>
            <person name="Weinberger D.M."/>
        </authorList>
    </citation>
    <scope>NUCLEOTIDE SEQUENCE</scope>
    <source>
        <strain evidence="2">Pnumococcus10A</strain>
    </source>
</reference>
<dbReference type="RefSeq" id="WP_155458942.1">
    <property type="nucleotide sequence ID" value="NZ_WNHN01000139.1"/>
</dbReference>
<dbReference type="GO" id="GO:0008270">
    <property type="term" value="F:zinc ion binding"/>
    <property type="evidence" value="ECO:0007669"/>
    <property type="project" value="InterPro"/>
</dbReference>
<dbReference type="Pfam" id="PF07580">
    <property type="entry name" value="Peptidase_M26_C"/>
    <property type="match status" value="1"/>
</dbReference>
<dbReference type="EMBL" id="WNHN01000139">
    <property type="protein sequence ID" value="MTV77844.1"/>
    <property type="molecule type" value="Genomic_DNA"/>
</dbReference>
<dbReference type="GO" id="GO:0004222">
    <property type="term" value="F:metalloendopeptidase activity"/>
    <property type="evidence" value="ECO:0007669"/>
    <property type="project" value="InterPro"/>
</dbReference>
<dbReference type="AlphaFoldDB" id="A0AAW9W7J6"/>
<accession>A0AAW9W7J6</accession>
<feature type="non-terminal residue" evidence="2">
    <location>
        <position position="1"/>
    </location>
</feature>
<proteinExistence type="predicted"/>
<protein>
    <recommendedName>
        <fullName evidence="1">Peptidase M26 C-terminal domain-containing protein</fullName>
    </recommendedName>
</protein>
<dbReference type="Proteomes" id="UP000729182">
    <property type="component" value="Unassembled WGS sequence"/>
</dbReference>
<dbReference type="GO" id="GO:0005576">
    <property type="term" value="C:extracellular region"/>
    <property type="evidence" value="ECO:0007669"/>
    <property type="project" value="InterPro"/>
</dbReference>
<dbReference type="InterPro" id="IPR011505">
    <property type="entry name" value="Peptidase_M26_C_dom"/>
</dbReference>
<evidence type="ECO:0000313" key="3">
    <source>
        <dbReference type="Proteomes" id="UP000729182"/>
    </source>
</evidence>
<evidence type="ECO:0000313" key="2">
    <source>
        <dbReference type="EMBL" id="MTV77844.1"/>
    </source>
</evidence>
<sequence length="59" mass="6753">TITTAAQMQQLINEAAAKDITNIDRATSHTPASWVHLLKQKIYNAYLRTTDDFRNSIYK</sequence>
<comment type="caution">
    <text evidence="2">The sequence shown here is derived from an EMBL/GenBank/DDBJ whole genome shotgun (WGS) entry which is preliminary data.</text>
</comment>